<protein>
    <recommendedName>
        <fullName evidence="2">DUF1822 family protein</fullName>
    </recommendedName>
</protein>
<proteinExistence type="predicted"/>
<evidence type="ECO:0000313" key="1">
    <source>
        <dbReference type="EMBL" id="CAA9586294.1"/>
    </source>
</evidence>
<gene>
    <name evidence="1" type="ORF">AVDCRST_MAG81-3880</name>
</gene>
<dbReference type="InterPro" id="IPR014951">
    <property type="entry name" value="DUF1822"/>
</dbReference>
<dbReference type="AlphaFoldDB" id="A0A6J4VXM4"/>
<dbReference type="EMBL" id="CADCWO010000202">
    <property type="protein sequence ID" value="CAA9586294.1"/>
    <property type="molecule type" value="Genomic_DNA"/>
</dbReference>
<name>A0A6J4VXM4_9CYAN</name>
<accession>A0A6J4VXM4</accession>
<organism evidence="1">
    <name type="scientific">uncultured Synechococcales cyanobacterium</name>
    <dbReference type="NCBI Taxonomy" id="1936017"/>
    <lineage>
        <taxon>Bacteria</taxon>
        <taxon>Bacillati</taxon>
        <taxon>Cyanobacteriota</taxon>
        <taxon>Cyanophyceae</taxon>
        <taxon>Synechococcales</taxon>
        <taxon>environmental samples</taxon>
    </lineage>
</organism>
<sequence length="391" mass="43831">MTSNTPLPVLAALAQLWLEISPAEQSQAWQQSQRYSTSSSRWNAYLNQICLSAVLPWIGEECGSQAAPWPAPAALPSFWEVISGSAIAVDRTRFVLIPTETIDLSELRVPQEWVDIPEWAADYYLAVQIIPDEGLVRVWGYTTHQQLKASGSYDPGDRTYCLDEDNVIQDLSILWVARQLCPEEPTRGVLPSLPTLPLAQAESLLQRLGNPSVVTPRLAVPFELWAALLAHGGWRQRLYEQRQGLLEQWTILQWLRAGVSGVAQQIGWSRVDFQPSLVGARGSEQTSATSALSRQLVIAGQSYELRVFPQGNPKEKIWRFELQSSSLDAPIPGGFKLRLLTEDLQAFENNEDVATTPVERLYILVALEPGDSLVWETEPIPENYDREILRF</sequence>
<evidence type="ECO:0008006" key="2">
    <source>
        <dbReference type="Google" id="ProtNLM"/>
    </source>
</evidence>
<reference evidence="1" key="1">
    <citation type="submission" date="2020-02" db="EMBL/GenBank/DDBJ databases">
        <authorList>
            <person name="Meier V. D."/>
        </authorList>
    </citation>
    <scope>NUCLEOTIDE SEQUENCE</scope>
    <source>
        <strain evidence="1">AVDCRST_MAG81</strain>
    </source>
</reference>
<dbReference type="Pfam" id="PF08852">
    <property type="entry name" value="DUF1822"/>
    <property type="match status" value="1"/>
</dbReference>